<dbReference type="GO" id="GO:0016020">
    <property type="term" value="C:membrane"/>
    <property type="evidence" value="ECO:0007669"/>
    <property type="project" value="TreeGrafter"/>
</dbReference>
<evidence type="ECO:0000313" key="3">
    <source>
        <dbReference type="EMBL" id="JAC82696.1"/>
    </source>
</evidence>
<dbReference type="PROSITE" id="PS51718">
    <property type="entry name" value="G_DYNAMIN_2"/>
    <property type="match status" value="1"/>
</dbReference>
<dbReference type="EMBL" id="GBEZ01002350">
    <property type="protein sequence ID" value="JAC82696.1"/>
    <property type="molecule type" value="Transcribed_RNA"/>
</dbReference>
<dbReference type="GO" id="GO:0003924">
    <property type="term" value="F:GTPase activity"/>
    <property type="evidence" value="ECO:0007669"/>
    <property type="project" value="TreeGrafter"/>
</dbReference>
<dbReference type="GO" id="GO:0008017">
    <property type="term" value="F:microtubule binding"/>
    <property type="evidence" value="ECO:0007669"/>
    <property type="project" value="TreeGrafter"/>
</dbReference>
<proteinExistence type="predicted"/>
<feature type="domain" description="Dynamin-type G" evidence="2">
    <location>
        <begin position="1"/>
        <end position="117"/>
    </location>
</feature>
<feature type="compositionally biased region" description="Basic residues" evidence="1">
    <location>
        <begin position="155"/>
        <end position="165"/>
    </location>
</feature>
<dbReference type="GO" id="GO:0005525">
    <property type="term" value="F:GTP binding"/>
    <property type="evidence" value="ECO:0007669"/>
    <property type="project" value="InterPro"/>
</dbReference>
<dbReference type="SUPFAM" id="SSF52540">
    <property type="entry name" value="P-loop containing nucleoside triphosphate hydrolases"/>
    <property type="match status" value="1"/>
</dbReference>
<evidence type="ECO:0000256" key="1">
    <source>
        <dbReference type="SAM" id="MobiDB-lite"/>
    </source>
</evidence>
<feature type="non-terminal residue" evidence="3">
    <location>
        <position position="1"/>
    </location>
</feature>
<dbReference type="GO" id="GO:0005874">
    <property type="term" value="C:microtubule"/>
    <property type="evidence" value="ECO:0007669"/>
    <property type="project" value="TreeGrafter"/>
</dbReference>
<dbReference type="AlphaFoldDB" id="A0A061SJ20"/>
<accession>A0A061SJ20</accession>
<dbReference type="PANTHER" id="PTHR11566:SF21">
    <property type="entry name" value="DYNAMIN RELATED PROTEIN 1, ISOFORM A"/>
    <property type="match status" value="1"/>
</dbReference>
<feature type="region of interest" description="Disordered" evidence="1">
    <location>
        <begin position="150"/>
        <end position="179"/>
    </location>
</feature>
<dbReference type="InterPro" id="IPR000375">
    <property type="entry name" value="Dynamin_stalk"/>
</dbReference>
<dbReference type="GO" id="GO:0005737">
    <property type="term" value="C:cytoplasm"/>
    <property type="evidence" value="ECO:0007669"/>
    <property type="project" value="TreeGrafter"/>
</dbReference>
<dbReference type="Gene3D" id="3.40.50.300">
    <property type="entry name" value="P-loop containing nucleotide triphosphate hydrolases"/>
    <property type="match status" value="1"/>
</dbReference>
<dbReference type="InterPro" id="IPR022812">
    <property type="entry name" value="Dynamin"/>
</dbReference>
<dbReference type="PRINTS" id="PR00195">
    <property type="entry name" value="DYNAMIN"/>
</dbReference>
<reference evidence="3" key="1">
    <citation type="submission" date="2014-05" db="EMBL/GenBank/DDBJ databases">
        <title>The transcriptome of the halophilic microalga Tetraselmis sp. GSL018 isolated from the Great Salt Lake, Utah.</title>
        <authorList>
            <person name="Jinkerson R.E."/>
            <person name="D'Adamo S."/>
            <person name="Posewitz M.C."/>
        </authorList>
    </citation>
    <scope>NUCLEOTIDE SEQUENCE</scope>
    <source>
        <strain evidence="3">GSL018</strain>
    </source>
</reference>
<protein>
    <submittedName>
        <fullName evidence="3">Dynamin-related protein 3a</fullName>
    </submittedName>
</protein>
<dbReference type="Pfam" id="PF01031">
    <property type="entry name" value="Dynamin_M"/>
    <property type="match status" value="1"/>
</dbReference>
<organism evidence="3">
    <name type="scientific">Tetraselmis sp. GSL018</name>
    <dbReference type="NCBI Taxonomy" id="582737"/>
    <lineage>
        <taxon>Eukaryota</taxon>
        <taxon>Viridiplantae</taxon>
        <taxon>Chlorophyta</taxon>
        <taxon>core chlorophytes</taxon>
        <taxon>Chlorodendrophyceae</taxon>
        <taxon>Chlorodendrales</taxon>
        <taxon>Chlorodendraceae</taxon>
        <taxon>Tetraselmis</taxon>
    </lineage>
</organism>
<evidence type="ECO:0000259" key="2">
    <source>
        <dbReference type="PROSITE" id="PS51718"/>
    </source>
</evidence>
<dbReference type="InterPro" id="IPR030381">
    <property type="entry name" value="G_DYNAMIN_dom"/>
</dbReference>
<name>A0A061SJ20_9CHLO</name>
<feature type="non-terminal residue" evidence="3">
    <location>
        <position position="179"/>
    </location>
</feature>
<gene>
    <name evidence="3" type="ORF">TSPGSL018_5129</name>
</gene>
<sequence length="179" mass="19746">NSDISNSDSLQIAREVDPEGNRTIGVLTKLDIMDRGTDAADILRNKVVPLRLGYIGVVNRSQHDIATSKTMQAARAAEAEFFASHPEYSGMLDHCGTPVLARALNSILVQRIQEMLPELRERLLHSLSGRAAPAAGQRLRRRLLADDQRELPGAAHRHHSRRRPSPPHLPGRLHQGAGE</sequence>
<feature type="compositionally biased region" description="Low complexity" evidence="1">
    <location>
        <begin position="170"/>
        <end position="179"/>
    </location>
</feature>
<dbReference type="InterPro" id="IPR027417">
    <property type="entry name" value="P-loop_NTPase"/>
</dbReference>
<dbReference type="PANTHER" id="PTHR11566">
    <property type="entry name" value="DYNAMIN"/>
    <property type="match status" value="1"/>
</dbReference>